<gene>
    <name evidence="2" type="ORF">E1B28_002046</name>
</gene>
<name>A0A9P8AGA2_9AGAR</name>
<reference evidence="2" key="1">
    <citation type="journal article" date="2021" name="Genome Biol. Evol.">
        <title>The assembled and annotated genome of the fairy-ring fungus Marasmius oreades.</title>
        <authorList>
            <person name="Hiltunen M."/>
            <person name="Ament-Velasquez S.L."/>
            <person name="Johannesson H."/>
        </authorList>
    </citation>
    <scope>NUCLEOTIDE SEQUENCE</scope>
    <source>
        <strain evidence="2">03SP1</strain>
    </source>
</reference>
<dbReference type="GeneID" id="66071122"/>
<evidence type="ECO:0000313" key="3">
    <source>
        <dbReference type="Proteomes" id="UP001049176"/>
    </source>
</evidence>
<evidence type="ECO:0000313" key="2">
    <source>
        <dbReference type="EMBL" id="KAG7100273.1"/>
    </source>
</evidence>
<organism evidence="2 3">
    <name type="scientific">Marasmius oreades</name>
    <name type="common">fairy-ring Marasmius</name>
    <dbReference type="NCBI Taxonomy" id="181124"/>
    <lineage>
        <taxon>Eukaryota</taxon>
        <taxon>Fungi</taxon>
        <taxon>Dikarya</taxon>
        <taxon>Basidiomycota</taxon>
        <taxon>Agaricomycotina</taxon>
        <taxon>Agaricomycetes</taxon>
        <taxon>Agaricomycetidae</taxon>
        <taxon>Agaricales</taxon>
        <taxon>Marasmiineae</taxon>
        <taxon>Marasmiaceae</taxon>
        <taxon>Marasmius</taxon>
    </lineage>
</organism>
<dbReference type="OrthoDB" id="432970at2759"/>
<feature type="compositionally biased region" description="Polar residues" evidence="1">
    <location>
        <begin position="77"/>
        <end position="95"/>
    </location>
</feature>
<sequence length="121" mass="13496">MRIMQAYVRIHIEYKKYATDLDTIIEVFCINLNDPSVKAHGPVPYCASQLATQTPSTSLKYSWTSEQVECTSLISHQVAEPSSPTPKGSTCTPPKNRQLEDYEATIRYIAALAGLKLWGDC</sequence>
<keyword evidence="3" id="KW-1185">Reference proteome</keyword>
<protein>
    <submittedName>
        <fullName evidence="2">Uncharacterized protein</fullName>
    </submittedName>
</protein>
<dbReference type="EMBL" id="CM032181">
    <property type="protein sequence ID" value="KAG7100273.1"/>
    <property type="molecule type" value="Genomic_DNA"/>
</dbReference>
<dbReference type="Proteomes" id="UP001049176">
    <property type="component" value="Chromosome 1"/>
</dbReference>
<dbReference type="AlphaFoldDB" id="A0A9P8AGA2"/>
<dbReference type="KEGG" id="more:E1B28_002046"/>
<evidence type="ECO:0000256" key="1">
    <source>
        <dbReference type="SAM" id="MobiDB-lite"/>
    </source>
</evidence>
<feature type="region of interest" description="Disordered" evidence="1">
    <location>
        <begin position="77"/>
        <end position="96"/>
    </location>
</feature>
<accession>A0A9P8AGA2</accession>
<dbReference type="RefSeq" id="XP_043016743.1">
    <property type="nucleotide sequence ID" value="XM_043148029.1"/>
</dbReference>
<comment type="caution">
    <text evidence="2">The sequence shown here is derived from an EMBL/GenBank/DDBJ whole genome shotgun (WGS) entry which is preliminary data.</text>
</comment>
<proteinExistence type="predicted"/>